<accession>H2KVT3</accession>
<evidence type="ECO:0000313" key="2">
    <source>
        <dbReference type="Proteomes" id="UP000008909"/>
    </source>
</evidence>
<proteinExistence type="predicted"/>
<reference evidence="1" key="1">
    <citation type="journal article" date="2011" name="Genome Biol.">
        <title>The draft genome of the carcinogenic human liver fluke Clonorchis sinensis.</title>
        <authorList>
            <person name="Wang X."/>
            <person name="Chen W."/>
            <person name="Huang Y."/>
            <person name="Sun J."/>
            <person name="Men J."/>
            <person name="Liu H."/>
            <person name="Luo F."/>
            <person name="Guo L."/>
            <person name="Lv X."/>
            <person name="Deng C."/>
            <person name="Zhou C."/>
            <person name="Fan Y."/>
            <person name="Li X."/>
            <person name="Huang L."/>
            <person name="Hu Y."/>
            <person name="Liang C."/>
            <person name="Hu X."/>
            <person name="Xu J."/>
            <person name="Yu X."/>
        </authorList>
    </citation>
    <scope>NUCLEOTIDE SEQUENCE [LARGE SCALE GENOMIC DNA]</scope>
    <source>
        <strain evidence="1">Henan</strain>
    </source>
</reference>
<dbReference type="AlphaFoldDB" id="H2KVT3"/>
<sequence length="198" mass="22319">MGVDWLLRKWETGVAKLISNGDCNSLPGNRYSYYGWKSYFLTTVLSNLTFSRMVPSHGHVIQACMDLAYCIPPLTYTATCPLFRPVSPVLIAAFNARTTQIGHRLAFACTLDTLSIGVCCISEIRIQNIIAKLTVASPSRRYTMKFGWSCSFSSGLRRCSYDSKFAGKGFIAQTDIYKQPTLCHTTFYLDRTSHWSKY</sequence>
<evidence type="ECO:0000313" key="1">
    <source>
        <dbReference type="EMBL" id="GAA34446.2"/>
    </source>
</evidence>
<dbReference type="EMBL" id="DF144951">
    <property type="protein sequence ID" value="GAA34446.2"/>
    <property type="molecule type" value="Genomic_DNA"/>
</dbReference>
<keyword evidence="2" id="KW-1185">Reference proteome</keyword>
<gene>
    <name evidence="1" type="ORF">CLF_113067</name>
</gene>
<name>H2KVT3_CLOSI</name>
<dbReference type="Proteomes" id="UP000008909">
    <property type="component" value="Unassembled WGS sequence"/>
</dbReference>
<protein>
    <submittedName>
        <fullName evidence="1">Uncharacterized protein</fullName>
    </submittedName>
</protein>
<organism evidence="1 2">
    <name type="scientific">Clonorchis sinensis</name>
    <name type="common">Chinese liver fluke</name>
    <dbReference type="NCBI Taxonomy" id="79923"/>
    <lineage>
        <taxon>Eukaryota</taxon>
        <taxon>Metazoa</taxon>
        <taxon>Spiralia</taxon>
        <taxon>Lophotrochozoa</taxon>
        <taxon>Platyhelminthes</taxon>
        <taxon>Trematoda</taxon>
        <taxon>Digenea</taxon>
        <taxon>Opisthorchiida</taxon>
        <taxon>Opisthorchiata</taxon>
        <taxon>Opisthorchiidae</taxon>
        <taxon>Clonorchis</taxon>
    </lineage>
</organism>